<evidence type="ECO:0000313" key="2">
    <source>
        <dbReference type="EMBL" id="XCC95909.1"/>
    </source>
</evidence>
<dbReference type="RefSeq" id="WP_353474776.1">
    <property type="nucleotide sequence ID" value="NZ_CP123385.1"/>
</dbReference>
<keyword evidence="1" id="KW-1133">Transmembrane helix</keyword>
<accession>A0AAU8AN45</accession>
<organism evidence="2">
    <name type="scientific">Alloyangia sp. H15</name>
    <dbReference type="NCBI Taxonomy" id="3029062"/>
    <lineage>
        <taxon>Bacteria</taxon>
        <taxon>Pseudomonadati</taxon>
        <taxon>Pseudomonadota</taxon>
        <taxon>Alphaproteobacteria</taxon>
        <taxon>Rhodobacterales</taxon>
        <taxon>Roseobacteraceae</taxon>
        <taxon>Alloyangia</taxon>
    </lineage>
</organism>
<evidence type="ECO:0000256" key="1">
    <source>
        <dbReference type="SAM" id="Phobius"/>
    </source>
</evidence>
<dbReference type="EMBL" id="CP123385">
    <property type="protein sequence ID" value="XCC95909.1"/>
    <property type="molecule type" value="Genomic_DNA"/>
</dbReference>
<proteinExistence type="predicted"/>
<feature type="transmembrane region" description="Helical" evidence="1">
    <location>
        <begin position="12"/>
        <end position="32"/>
    </location>
</feature>
<keyword evidence="1" id="KW-0472">Membrane</keyword>
<reference evidence="2" key="1">
    <citation type="submission" date="2023-02" db="EMBL/GenBank/DDBJ databases">
        <title>Description and genomic characterization of Salipiger bruguierae sp. nov., isolated from the sediment of mangrove plant Bruguiera sexangula.</title>
        <authorList>
            <person name="Long M."/>
        </authorList>
    </citation>
    <scope>NUCLEOTIDE SEQUENCE</scope>
    <source>
        <strain evidence="2">H15</strain>
    </source>
</reference>
<name>A0AAU8AN45_9RHOB</name>
<protein>
    <submittedName>
        <fullName evidence="2">Uncharacterized protein</fullName>
    </submittedName>
</protein>
<gene>
    <name evidence="2" type="ORF">PVT71_14500</name>
</gene>
<keyword evidence="1" id="KW-0812">Transmembrane</keyword>
<dbReference type="AlphaFoldDB" id="A0AAU8AN45"/>
<sequence>MPQIKFDSTVSTGNILSILAMMVTVTAGYVTLTNTQETQALSIARLEEGWRGMDGRLRAAELTQAGQASDLRSIQATLQKIDGKLDRLSLQEGR</sequence>